<keyword evidence="1" id="KW-0812">Transmembrane</keyword>
<keyword evidence="1" id="KW-1133">Transmembrane helix</keyword>
<dbReference type="EMBL" id="BJWL01000024">
    <property type="protein sequence ID" value="GFZ14320.1"/>
    <property type="molecule type" value="Genomic_DNA"/>
</dbReference>
<comment type="caution">
    <text evidence="2">The sequence shown here is derived from an EMBL/GenBank/DDBJ whole genome shotgun (WGS) entry which is preliminary data.</text>
</comment>
<proteinExistence type="predicted"/>
<dbReference type="OrthoDB" id="1295726at2759"/>
<sequence>MNHHEPPHAPPPNIDLHTAAQILKQTSSIFISHRLKLAFVAFLLLAFRYNVETGAHFLDAFVDGDPSLKSLLSSRIDISGKNLHTSSAANNHPRQRQRQRRPFLHLTRVGTVDGDFFSGDEDHDRSLFGLHPRTPPNGSFVRLGFPNYVSDNGIRVSEFVRMGFSFTIPENSFQSGESGEDNSIKDKLKKVENSLNEDENDRVMILQFLIKGFELRRREASDLFFMVCLLSAAYGYFVLGFIVTYSWVLGILFVVVVNHLLGRDRSWAGTIWDGSSLGIKRVSGLILVRWAVRDAVMQLLGLWFFGEIEDQYSFFRIFVRLKLMPFSIMSPWIQGFEKETAEFLFAWSIVDMIVEFVFSLDSWVAIADSRRNGREIVKEGCYLLLTMFKQAVIIKCLESMVCGPFTRWTLARYFGKLSTTAFQSIMEVYFMVAWLIFYFAVRCKDANSLGRTFGRRELEGFIPGHG</sequence>
<evidence type="ECO:0008006" key="4">
    <source>
        <dbReference type="Google" id="ProtNLM"/>
    </source>
</evidence>
<protein>
    <recommendedName>
        <fullName evidence="4">Transmembrane protein</fullName>
    </recommendedName>
</protein>
<gene>
    <name evidence="2" type="ORF">Acr_24g0005100</name>
</gene>
<feature type="transmembrane region" description="Helical" evidence="1">
    <location>
        <begin position="223"/>
        <end position="256"/>
    </location>
</feature>
<feature type="transmembrane region" description="Helical" evidence="1">
    <location>
        <begin position="345"/>
        <end position="368"/>
    </location>
</feature>
<name>A0A7J0GU10_9ERIC</name>
<dbReference type="PANTHER" id="PTHR36353:SF1">
    <property type="entry name" value="TRANSMEMBRANE PROTEIN"/>
    <property type="match status" value="1"/>
</dbReference>
<evidence type="ECO:0000313" key="2">
    <source>
        <dbReference type="EMBL" id="GFZ14320.1"/>
    </source>
</evidence>
<dbReference type="InterPro" id="IPR056715">
    <property type="entry name" value="DUF7813"/>
</dbReference>
<dbReference type="AlphaFoldDB" id="A0A7J0GU10"/>
<organism evidence="2 3">
    <name type="scientific">Actinidia rufa</name>
    <dbReference type="NCBI Taxonomy" id="165716"/>
    <lineage>
        <taxon>Eukaryota</taxon>
        <taxon>Viridiplantae</taxon>
        <taxon>Streptophyta</taxon>
        <taxon>Embryophyta</taxon>
        <taxon>Tracheophyta</taxon>
        <taxon>Spermatophyta</taxon>
        <taxon>Magnoliopsida</taxon>
        <taxon>eudicotyledons</taxon>
        <taxon>Gunneridae</taxon>
        <taxon>Pentapetalae</taxon>
        <taxon>asterids</taxon>
        <taxon>Ericales</taxon>
        <taxon>Actinidiaceae</taxon>
        <taxon>Actinidia</taxon>
    </lineage>
</organism>
<accession>A0A7J0GU10</accession>
<evidence type="ECO:0000256" key="1">
    <source>
        <dbReference type="SAM" id="Phobius"/>
    </source>
</evidence>
<feature type="transmembrane region" description="Helical" evidence="1">
    <location>
        <begin position="421"/>
        <end position="441"/>
    </location>
</feature>
<dbReference type="Proteomes" id="UP000585474">
    <property type="component" value="Unassembled WGS sequence"/>
</dbReference>
<reference evidence="2 3" key="1">
    <citation type="submission" date="2019-07" db="EMBL/GenBank/DDBJ databases">
        <title>De Novo Assembly of kiwifruit Actinidia rufa.</title>
        <authorList>
            <person name="Sugita-Konishi S."/>
            <person name="Sato K."/>
            <person name="Mori E."/>
            <person name="Abe Y."/>
            <person name="Kisaki G."/>
            <person name="Hamano K."/>
            <person name="Suezawa K."/>
            <person name="Otani M."/>
            <person name="Fukuda T."/>
            <person name="Manabe T."/>
            <person name="Gomi K."/>
            <person name="Tabuchi M."/>
            <person name="Akimitsu K."/>
            <person name="Kataoka I."/>
        </authorList>
    </citation>
    <scope>NUCLEOTIDE SEQUENCE [LARGE SCALE GENOMIC DNA]</scope>
    <source>
        <strain evidence="3">cv. Fuchu</strain>
    </source>
</reference>
<dbReference type="PANTHER" id="PTHR36353">
    <property type="entry name" value="TRANSMEMBRANE PROTEIN"/>
    <property type="match status" value="1"/>
</dbReference>
<evidence type="ECO:0000313" key="3">
    <source>
        <dbReference type="Proteomes" id="UP000585474"/>
    </source>
</evidence>
<keyword evidence="1" id="KW-0472">Membrane</keyword>
<keyword evidence="3" id="KW-1185">Reference proteome</keyword>
<dbReference type="Pfam" id="PF25105">
    <property type="entry name" value="DUF7813"/>
    <property type="match status" value="1"/>
</dbReference>